<gene>
    <name evidence="1" type="ORF">MILVUS5_LOCUS16289</name>
</gene>
<organism evidence="1 2">
    <name type="scientific">Trifolium pratense</name>
    <name type="common">Red clover</name>
    <dbReference type="NCBI Taxonomy" id="57577"/>
    <lineage>
        <taxon>Eukaryota</taxon>
        <taxon>Viridiplantae</taxon>
        <taxon>Streptophyta</taxon>
        <taxon>Embryophyta</taxon>
        <taxon>Tracheophyta</taxon>
        <taxon>Spermatophyta</taxon>
        <taxon>Magnoliopsida</taxon>
        <taxon>eudicotyledons</taxon>
        <taxon>Gunneridae</taxon>
        <taxon>Pentapetalae</taxon>
        <taxon>rosids</taxon>
        <taxon>fabids</taxon>
        <taxon>Fabales</taxon>
        <taxon>Fabaceae</taxon>
        <taxon>Papilionoideae</taxon>
        <taxon>50 kb inversion clade</taxon>
        <taxon>NPAAA clade</taxon>
        <taxon>Hologalegina</taxon>
        <taxon>IRL clade</taxon>
        <taxon>Trifolieae</taxon>
        <taxon>Trifolium</taxon>
    </lineage>
</organism>
<protein>
    <submittedName>
        <fullName evidence="1">Uncharacterized protein</fullName>
    </submittedName>
</protein>
<name>A0ACB0JVI5_TRIPR</name>
<accession>A0ACB0JVI5</accession>
<comment type="caution">
    <text evidence="1">The sequence shown here is derived from an EMBL/GenBank/DDBJ whole genome shotgun (WGS) entry which is preliminary data.</text>
</comment>
<reference evidence="1" key="1">
    <citation type="submission" date="2023-10" db="EMBL/GenBank/DDBJ databases">
        <authorList>
            <person name="Rodriguez Cubillos JULIANA M."/>
            <person name="De Vega J."/>
        </authorList>
    </citation>
    <scope>NUCLEOTIDE SEQUENCE</scope>
</reference>
<dbReference type="Proteomes" id="UP001177021">
    <property type="component" value="Unassembled WGS sequence"/>
</dbReference>
<evidence type="ECO:0000313" key="2">
    <source>
        <dbReference type="Proteomes" id="UP001177021"/>
    </source>
</evidence>
<sequence>MIQRHSPVAWCVLGDFNVVRSCDERKSRSMFSNNDDSAPFNQFIDGNFLIDLPLCGRKFTWYRGDGLSMSRLDRFLLSEGWITSFPNCIQAALPRGYADFINEKWQSFRVVGWSGFILKEKLKLIKESLRYWHLNHTSNIDSKIQGAKNRLETLDIIGENHRLVEAEEAELHLLSNDISIFSKLQTSMQWQKSRVTWLKEGDANSKFFHGIMSSRKHSNSVVSLTVDGVPVEGVSEVRQIVYQHFSNHFQKKLQSKPDIVLVNGCPTDEFCFERGLRQGDPLSLFLFLLPAEGLNVMMSALVSNSIFTPYGIGPQNSVSVSHLQFADDTLLVGVKSWANVRALKAVLILFESISGLKVNFNKSMLFGVNVNDSWLHEAASVMNCKHGRLPFLYLGLPIGRDLRMLQFWYPLVDRIRNRLSGWKCKNLSVGGRLVLLKSVLSSIPVYFLSFFKAPSGKWVWRLLEERESLWNVVLRAKYGQEGGKVRFIEDVGSIWWRNLNQIRSGVGIADPRWLVDNIVRKVGDGQSTLFWMDPWLAECPLARSFGRLYALADNKLRTVSEMFSLGWGLGGEAWKWRRRLLAWEELLVGECVWIVCLLFFCRMAWLIGGCGSYTRLSVIRLNQHIPT</sequence>
<keyword evidence="2" id="KW-1185">Reference proteome</keyword>
<proteinExistence type="predicted"/>
<dbReference type="EMBL" id="CASHSV030000109">
    <property type="protein sequence ID" value="CAJ2647844.1"/>
    <property type="molecule type" value="Genomic_DNA"/>
</dbReference>
<evidence type="ECO:0000313" key="1">
    <source>
        <dbReference type="EMBL" id="CAJ2647844.1"/>
    </source>
</evidence>